<dbReference type="AlphaFoldDB" id="A0A1B7XQZ3"/>
<dbReference type="RefSeq" id="XP_018150695.1">
    <property type="nucleotide sequence ID" value="XM_018309452.1"/>
</dbReference>
<sequence>MVQSADRVPKGHIRYQRSDYIILIIAVIIDELGQGSKNLTWPLFTSIYTEIKKTPTDNQFVDHLRVETGKGKGSKGSGGRGTRLNAIARNFGVTPSLFCFLFGEEVFPGCRSALRALKYLKEFHPDYNIKTLFAAYESISADETSAGTTTATNLRNRFKNAISSLEPKAWQAPTTKNASSKEYARSMPAILTLPASEHYLSSDQELEDDVSEENETEEALVATTLTQPQNDTALVAEQSRPLRGVAQDHSVDGIDSSSNSLDTAYFPTDGKQDGTIQRDDNDHPFSPGANSESEEEPEQQRNNPHTRLSMITGDTQASFHQPLSPCFEHGLQEHATPCPGGTTFFGPFPTPLYKSPVCGSAPLTPTRWDDSFQYRVNESDTKNPLDRSLCRKRPAAPQEDLEITSKQMRLDQDEPENYGRHLKTFGLPKKMTSPSPKEPTKPFNQATKRATRPYLEMLNTAGESLKQEQWLNDVAVNTLLGRLSGPATAVLDSLTVESQLTARRSSMLRERLKGKDVVLIPVNENAKHWLAFLVKFRHDTQFEFPQSVQARASHSELASGQATRGSPRRRWNVLNKNKETRGIAASM</sequence>
<keyword evidence="3" id="KW-1185">Reference proteome</keyword>
<feature type="region of interest" description="Disordered" evidence="1">
    <location>
        <begin position="238"/>
        <end position="306"/>
    </location>
</feature>
<comment type="caution">
    <text evidence="2">The sequence shown here is derived from an EMBL/GenBank/DDBJ whole genome shotgun (WGS) entry which is preliminary data.</text>
</comment>
<dbReference type="OrthoDB" id="1939479at2759"/>
<dbReference type="Proteomes" id="UP000092177">
    <property type="component" value="Chromosome 11"/>
</dbReference>
<dbReference type="GO" id="GO:0006508">
    <property type="term" value="P:proteolysis"/>
    <property type="evidence" value="ECO:0007669"/>
    <property type="project" value="UniProtKB-KW"/>
</dbReference>
<proteinExistence type="predicted"/>
<gene>
    <name evidence="2" type="ORF">CH63R_14478</name>
</gene>
<evidence type="ECO:0000256" key="1">
    <source>
        <dbReference type="SAM" id="MobiDB-lite"/>
    </source>
</evidence>
<dbReference type="GeneID" id="28873559"/>
<organism evidence="2 3">
    <name type="scientific">Colletotrichum higginsianum (strain IMI 349063)</name>
    <name type="common">Crucifer anthracnose fungus</name>
    <dbReference type="NCBI Taxonomy" id="759273"/>
    <lineage>
        <taxon>Eukaryota</taxon>
        <taxon>Fungi</taxon>
        <taxon>Dikarya</taxon>
        <taxon>Ascomycota</taxon>
        <taxon>Pezizomycotina</taxon>
        <taxon>Sordariomycetes</taxon>
        <taxon>Hypocreomycetidae</taxon>
        <taxon>Glomerellales</taxon>
        <taxon>Glomerellaceae</taxon>
        <taxon>Colletotrichum</taxon>
        <taxon>Colletotrichum destructivum species complex</taxon>
    </lineage>
</organism>
<name>A0A1B7XQZ3_COLHI</name>
<protein>
    <submittedName>
        <fullName evidence="2">Ulp1 protease family protein</fullName>
    </submittedName>
</protein>
<keyword evidence="2" id="KW-0378">Hydrolase</keyword>
<keyword evidence="2" id="KW-0645">Protease</keyword>
<feature type="region of interest" description="Disordered" evidence="1">
    <location>
        <begin position="425"/>
        <end position="444"/>
    </location>
</feature>
<dbReference type="KEGG" id="chig:CH63R_14478"/>
<dbReference type="GO" id="GO:0008233">
    <property type="term" value="F:peptidase activity"/>
    <property type="evidence" value="ECO:0007669"/>
    <property type="project" value="UniProtKB-KW"/>
</dbReference>
<evidence type="ECO:0000313" key="3">
    <source>
        <dbReference type="Proteomes" id="UP000092177"/>
    </source>
</evidence>
<dbReference type="SUPFAM" id="SSF54001">
    <property type="entry name" value="Cysteine proteinases"/>
    <property type="match status" value="1"/>
</dbReference>
<dbReference type="VEuPathDB" id="FungiDB:CH63R_14478"/>
<dbReference type="InterPro" id="IPR038765">
    <property type="entry name" value="Papain-like_cys_pep_sf"/>
</dbReference>
<accession>A0A1B7XQZ3</accession>
<evidence type="ECO:0000313" key="2">
    <source>
        <dbReference type="EMBL" id="OBR02177.1"/>
    </source>
</evidence>
<feature type="compositionally biased region" description="Basic and acidic residues" evidence="1">
    <location>
        <begin position="270"/>
        <end position="283"/>
    </location>
</feature>
<reference evidence="3" key="1">
    <citation type="journal article" date="2017" name="BMC Genomics">
        <title>Gapless genome assembly of Colletotrichum higginsianum reveals chromosome structure and association of transposable elements with secondary metabolite gene clusters.</title>
        <authorList>
            <person name="Dallery J.-F."/>
            <person name="Lapalu N."/>
            <person name="Zampounis A."/>
            <person name="Pigne S."/>
            <person name="Luyten I."/>
            <person name="Amselem J."/>
            <person name="Wittenberg A.H.J."/>
            <person name="Zhou S."/>
            <person name="de Queiroz M.V."/>
            <person name="Robin G.P."/>
            <person name="Auger A."/>
            <person name="Hainaut M."/>
            <person name="Henrissat B."/>
            <person name="Kim K.-T."/>
            <person name="Lee Y.-H."/>
            <person name="Lespinet O."/>
            <person name="Schwartz D.C."/>
            <person name="Thon M.R."/>
            <person name="O'Connell R.J."/>
        </authorList>
    </citation>
    <scope>NUCLEOTIDE SEQUENCE [LARGE SCALE GENOMIC DNA]</scope>
    <source>
        <strain evidence="3">IMI 349063</strain>
    </source>
</reference>
<dbReference type="EMBL" id="LTAN01000011">
    <property type="protein sequence ID" value="OBR02177.1"/>
    <property type="molecule type" value="Genomic_DNA"/>
</dbReference>